<dbReference type="Pfam" id="PF00561">
    <property type="entry name" value="Abhydrolase_1"/>
    <property type="match status" value="1"/>
</dbReference>
<evidence type="ECO:0000313" key="2">
    <source>
        <dbReference type="EMBL" id="SFF31278.1"/>
    </source>
</evidence>
<feature type="domain" description="AB hydrolase-1" evidence="1">
    <location>
        <begin position="2"/>
        <end position="45"/>
    </location>
</feature>
<name>A0A1I2HP27_9ACTN</name>
<reference evidence="2 3" key="1">
    <citation type="submission" date="2016-10" db="EMBL/GenBank/DDBJ databases">
        <authorList>
            <person name="de Groot N.N."/>
        </authorList>
    </citation>
    <scope>NUCLEOTIDE SEQUENCE [LARGE SCALE GENOMIC DNA]</scope>
    <source>
        <strain evidence="2 3">OK461</strain>
    </source>
</reference>
<dbReference type="InterPro" id="IPR029058">
    <property type="entry name" value="AB_hydrolase_fold"/>
</dbReference>
<organism evidence="2 3">
    <name type="scientific">Streptomyces mirabilis</name>
    <dbReference type="NCBI Taxonomy" id="68239"/>
    <lineage>
        <taxon>Bacteria</taxon>
        <taxon>Bacillati</taxon>
        <taxon>Actinomycetota</taxon>
        <taxon>Actinomycetes</taxon>
        <taxon>Kitasatosporales</taxon>
        <taxon>Streptomycetaceae</taxon>
        <taxon>Streptomyces</taxon>
    </lineage>
</organism>
<dbReference type="InterPro" id="IPR000073">
    <property type="entry name" value="AB_hydrolase_1"/>
</dbReference>
<accession>A0A1I2HP27</accession>
<dbReference type="Proteomes" id="UP000181942">
    <property type="component" value="Unassembled WGS sequence"/>
</dbReference>
<sequence length="109" mass="11480">MLLEAGYRVITYDRRGFGQSSQPTTGCDTFAADLNTVLETLDLTDAVRSSTAAGGRQAVGVEATGPNTSLWSRSTARSVMASPPSASITARLVTIHPGRGQYCVAEEVE</sequence>
<evidence type="ECO:0000313" key="3">
    <source>
        <dbReference type="Proteomes" id="UP000181942"/>
    </source>
</evidence>
<dbReference type="AlphaFoldDB" id="A0A1I2HP27"/>
<gene>
    <name evidence="2" type="ORF">SAMN02787118_105283</name>
</gene>
<dbReference type="EMBL" id="FONR01000005">
    <property type="protein sequence ID" value="SFF31278.1"/>
    <property type="molecule type" value="Genomic_DNA"/>
</dbReference>
<dbReference type="SUPFAM" id="SSF53474">
    <property type="entry name" value="alpha/beta-Hydrolases"/>
    <property type="match status" value="1"/>
</dbReference>
<dbReference type="GO" id="GO:0003824">
    <property type="term" value="F:catalytic activity"/>
    <property type="evidence" value="ECO:0007669"/>
    <property type="project" value="UniProtKB-ARBA"/>
</dbReference>
<dbReference type="Gene3D" id="3.40.50.1820">
    <property type="entry name" value="alpha/beta hydrolase"/>
    <property type="match status" value="1"/>
</dbReference>
<evidence type="ECO:0000259" key="1">
    <source>
        <dbReference type="Pfam" id="PF00561"/>
    </source>
</evidence>
<protein>
    <recommendedName>
        <fullName evidence="1">AB hydrolase-1 domain-containing protein</fullName>
    </recommendedName>
</protein>
<proteinExistence type="predicted"/>